<protein>
    <recommendedName>
        <fullName evidence="4">16S rRNA (cytosine(967)-C(5))-methyltransferase</fullName>
        <ecNumber evidence="4">2.1.1.176</ecNumber>
    </recommendedName>
    <alternativeName>
        <fullName evidence="11">16S rRNA m5C967 methyltransferase</fullName>
    </alternativeName>
    <alternativeName>
        <fullName evidence="12">rRNA (cytosine-C(5)-)-methyltransferase RsmB</fullName>
    </alternativeName>
</protein>
<comment type="similarity">
    <text evidence="3 14">Belongs to the class I-like SAM-binding methyltransferase superfamily. RsmB/NOP family.</text>
</comment>
<dbReference type="Pfam" id="PF01029">
    <property type="entry name" value="NusB"/>
    <property type="match status" value="1"/>
</dbReference>
<dbReference type="PANTHER" id="PTHR22807">
    <property type="entry name" value="NOP2 YEAST -RELATED NOL1/NOP2/FMU SUN DOMAIN-CONTAINING"/>
    <property type="match status" value="1"/>
</dbReference>
<dbReference type="FunFam" id="3.40.50.150:FF:000022">
    <property type="entry name" value="Ribosomal RNA small subunit methyltransferase B"/>
    <property type="match status" value="1"/>
</dbReference>
<name>A0A0W0Y734_9GAMM</name>
<dbReference type="GO" id="GO:0070475">
    <property type="term" value="P:rRNA base methylation"/>
    <property type="evidence" value="ECO:0007669"/>
    <property type="project" value="TreeGrafter"/>
</dbReference>
<accession>A0A0W0Y734</accession>
<dbReference type="InterPro" id="IPR035926">
    <property type="entry name" value="NusB-like_sf"/>
</dbReference>
<dbReference type="PRINTS" id="PR02008">
    <property type="entry name" value="RCMTFAMILY"/>
</dbReference>
<dbReference type="GO" id="GO:0005829">
    <property type="term" value="C:cytosol"/>
    <property type="evidence" value="ECO:0007669"/>
    <property type="project" value="TreeGrafter"/>
</dbReference>
<feature type="binding site" evidence="14">
    <location>
        <begin position="245"/>
        <end position="251"/>
    </location>
    <ligand>
        <name>S-adenosyl-L-methionine</name>
        <dbReference type="ChEBI" id="CHEBI:59789"/>
    </ligand>
</feature>
<evidence type="ECO:0000256" key="6">
    <source>
        <dbReference type="ARBA" id="ARBA00022552"/>
    </source>
</evidence>
<dbReference type="InterPro" id="IPR001678">
    <property type="entry name" value="MeTrfase_RsmB-F_NOP2_dom"/>
</dbReference>
<feature type="active site" description="Nucleophile" evidence="14">
    <location>
        <position position="367"/>
    </location>
</feature>
<reference evidence="17 18" key="1">
    <citation type="submission" date="2015-11" db="EMBL/GenBank/DDBJ databases">
        <title>Genomic analysis of 38 Legionella species identifies large and diverse effector repertoires.</title>
        <authorList>
            <person name="Burstein D."/>
            <person name="Amaro F."/>
            <person name="Zusman T."/>
            <person name="Lifshitz Z."/>
            <person name="Cohen O."/>
            <person name="Gilbert J.A."/>
            <person name="Pupko T."/>
            <person name="Shuman H.A."/>
            <person name="Segal G."/>
        </authorList>
    </citation>
    <scope>NUCLEOTIDE SEQUENCE [LARGE SCALE GENOMIC DNA]</scope>
    <source>
        <strain evidence="17 18">CDC#1442-AUS-E</strain>
    </source>
</reference>
<dbReference type="Pfam" id="PF01189">
    <property type="entry name" value="Methyltr_RsmB-F"/>
    <property type="match status" value="1"/>
</dbReference>
<dbReference type="GO" id="GO:0003723">
    <property type="term" value="F:RNA binding"/>
    <property type="evidence" value="ECO:0007669"/>
    <property type="project" value="UniProtKB-UniRule"/>
</dbReference>
<keyword evidence="6" id="KW-0698">rRNA processing</keyword>
<dbReference type="Gene3D" id="1.10.287.730">
    <property type="entry name" value="Helix hairpin bin"/>
    <property type="match status" value="1"/>
</dbReference>
<keyword evidence="9 14" id="KW-0949">S-adenosyl-L-methionine</keyword>
<evidence type="ECO:0000256" key="4">
    <source>
        <dbReference type="ARBA" id="ARBA00012140"/>
    </source>
</evidence>
<evidence type="ECO:0000256" key="3">
    <source>
        <dbReference type="ARBA" id="ARBA00007494"/>
    </source>
</evidence>
<evidence type="ECO:0000259" key="16">
    <source>
        <dbReference type="PROSITE" id="PS51686"/>
    </source>
</evidence>
<feature type="binding site" evidence="14">
    <location>
        <position position="314"/>
    </location>
    <ligand>
        <name>S-adenosyl-L-methionine</name>
        <dbReference type="ChEBI" id="CHEBI:59789"/>
    </ligand>
</feature>
<evidence type="ECO:0000256" key="2">
    <source>
        <dbReference type="ARBA" id="ARBA00004496"/>
    </source>
</evidence>
<feature type="coiled-coil region" evidence="15">
    <location>
        <begin position="268"/>
        <end position="295"/>
    </location>
</feature>
<dbReference type="InterPro" id="IPR054728">
    <property type="entry name" value="RsmB-like_ferredoxin"/>
</dbReference>
<evidence type="ECO:0000256" key="5">
    <source>
        <dbReference type="ARBA" id="ARBA00022490"/>
    </source>
</evidence>
<evidence type="ECO:0000256" key="11">
    <source>
        <dbReference type="ARBA" id="ARBA00030399"/>
    </source>
</evidence>
<evidence type="ECO:0000256" key="9">
    <source>
        <dbReference type="ARBA" id="ARBA00022691"/>
    </source>
</evidence>
<dbReference type="PROSITE" id="PS01153">
    <property type="entry name" value="NOL1_NOP2_SUN"/>
    <property type="match status" value="1"/>
</dbReference>
<dbReference type="InterPro" id="IPR004573">
    <property type="entry name" value="rRNA_ssu_MeTfrase_B"/>
</dbReference>
<dbReference type="GO" id="GO:0009383">
    <property type="term" value="F:rRNA (cytosine-C5-)-methyltransferase activity"/>
    <property type="evidence" value="ECO:0007669"/>
    <property type="project" value="TreeGrafter"/>
</dbReference>
<keyword evidence="7 14" id="KW-0489">Methyltransferase</keyword>
<dbReference type="SUPFAM" id="SSF48013">
    <property type="entry name" value="NusB-like"/>
    <property type="match status" value="1"/>
</dbReference>
<feature type="domain" description="SAM-dependent MTase RsmB/NOP-type" evidence="16">
    <location>
        <begin position="155"/>
        <end position="425"/>
    </location>
</feature>
<dbReference type="InterPro" id="IPR029063">
    <property type="entry name" value="SAM-dependent_MTases_sf"/>
</dbReference>
<dbReference type="PATRIC" id="fig|45073.5.peg.134"/>
<dbReference type="EC" id="2.1.1.176" evidence="4"/>
<dbReference type="InterPro" id="IPR049560">
    <property type="entry name" value="MeTrfase_RsmB-F_NOP2_cat"/>
</dbReference>
<comment type="caution">
    <text evidence="17">The sequence shown here is derived from an EMBL/GenBank/DDBJ whole genome shotgun (WGS) entry which is preliminary data.</text>
</comment>
<dbReference type="AlphaFoldDB" id="A0A0W0Y734"/>
<dbReference type="NCBIfam" id="NF008149">
    <property type="entry name" value="PRK10901.1"/>
    <property type="match status" value="1"/>
</dbReference>
<keyword evidence="15" id="KW-0175">Coiled coil</keyword>
<dbReference type="STRING" id="45073.Lqui_0126"/>
<dbReference type="NCBIfam" id="TIGR00563">
    <property type="entry name" value="rsmB"/>
    <property type="match status" value="1"/>
</dbReference>
<dbReference type="Gene3D" id="3.40.50.150">
    <property type="entry name" value="Vaccinia Virus protein VP39"/>
    <property type="match status" value="1"/>
</dbReference>
<comment type="function">
    <text evidence="1">Specifically methylates the cytosine at position 967 (m5C967) of 16S rRNA.</text>
</comment>
<comment type="caution">
    <text evidence="14">Lacks conserved residue(s) required for the propagation of feature annotation.</text>
</comment>
<feature type="binding site" evidence="14">
    <location>
        <position position="269"/>
    </location>
    <ligand>
        <name>S-adenosyl-L-methionine</name>
        <dbReference type="ChEBI" id="CHEBI:59789"/>
    </ligand>
</feature>
<dbReference type="InterPro" id="IPR023267">
    <property type="entry name" value="RCMT"/>
</dbReference>
<dbReference type="CDD" id="cd02440">
    <property type="entry name" value="AdoMet_MTases"/>
    <property type="match status" value="1"/>
</dbReference>
<dbReference type="RefSeq" id="WP_058506265.1">
    <property type="nucleotide sequence ID" value="NZ_CAAAIK010000023.1"/>
</dbReference>
<sequence length="425" mass="48442">MKPNERLQALKILIDLFENKVSLNQSLQSVDISPLTKAICFGVCRYHYRLELIARQLLNKKPDAPEIWLLILMGLFQLQYLNKPEYATVQETVALLDRLKKSWAKGLINAVLRRFCREKEVILASLENNPAYSSNHPQWFIKALKKDWPNTYQNILTANDQHPPLYLRTNQLKISRDAYLAQLEQAGIEAVVTTHLPHGIQIDTAVDVRELPGYAEGYFSVQDGSAQAAVKLLALESGLRVLDACCAPGGKTSYILESQVDLQECVAVDVEQRRLQRVQENLARLQLKATVLQGNVLRPEDWWDGQLFDRILLDAPCSATGVIRRHPDIKIIRQEQDIVPVVSLQKQLLHAVWPLLKKEGLLVYGTCSILKRENEDQIKAFIKEQSECRVLPINPLWGNANEYGWQILPGQENCDGFFYSVLRKD</sequence>
<evidence type="ECO:0000313" key="17">
    <source>
        <dbReference type="EMBL" id="KTD52560.1"/>
    </source>
</evidence>
<keyword evidence="8 14" id="KW-0808">Transferase</keyword>
<dbReference type="InterPro" id="IPR006027">
    <property type="entry name" value="NusB_RsmB_TIM44"/>
</dbReference>
<dbReference type="Gene3D" id="1.10.940.10">
    <property type="entry name" value="NusB-like"/>
    <property type="match status" value="1"/>
</dbReference>
<dbReference type="Proteomes" id="UP000054618">
    <property type="component" value="Unassembled WGS sequence"/>
</dbReference>
<dbReference type="EMBL" id="LNYS01000003">
    <property type="protein sequence ID" value="KTD52560.1"/>
    <property type="molecule type" value="Genomic_DNA"/>
</dbReference>
<comment type="catalytic activity">
    <reaction evidence="13">
        <text>cytidine(967) in 16S rRNA + S-adenosyl-L-methionine = 5-methylcytidine(967) in 16S rRNA + S-adenosyl-L-homocysteine + H(+)</text>
        <dbReference type="Rhea" id="RHEA:42748"/>
        <dbReference type="Rhea" id="RHEA-COMP:10219"/>
        <dbReference type="Rhea" id="RHEA-COMP:10220"/>
        <dbReference type="ChEBI" id="CHEBI:15378"/>
        <dbReference type="ChEBI" id="CHEBI:57856"/>
        <dbReference type="ChEBI" id="CHEBI:59789"/>
        <dbReference type="ChEBI" id="CHEBI:74483"/>
        <dbReference type="ChEBI" id="CHEBI:82748"/>
        <dbReference type="EC" id="2.1.1.176"/>
    </reaction>
</comment>
<evidence type="ECO:0000256" key="10">
    <source>
        <dbReference type="ARBA" id="ARBA00022884"/>
    </source>
</evidence>
<dbReference type="InterPro" id="IPR018314">
    <property type="entry name" value="RsmB/NOL1/NOP2-like_CS"/>
</dbReference>
<evidence type="ECO:0000313" key="18">
    <source>
        <dbReference type="Proteomes" id="UP000054618"/>
    </source>
</evidence>
<keyword evidence="5" id="KW-0963">Cytoplasm</keyword>
<dbReference type="OrthoDB" id="9810297at2"/>
<comment type="subcellular location">
    <subcellularLocation>
        <location evidence="2">Cytoplasm</location>
    </subcellularLocation>
</comment>
<dbReference type="GO" id="GO:0006355">
    <property type="term" value="P:regulation of DNA-templated transcription"/>
    <property type="evidence" value="ECO:0007669"/>
    <property type="project" value="InterPro"/>
</dbReference>
<dbReference type="Gene3D" id="3.30.70.1170">
    <property type="entry name" value="Sun protein, domain 3"/>
    <property type="match status" value="1"/>
</dbReference>
<evidence type="ECO:0000256" key="14">
    <source>
        <dbReference type="PROSITE-ProRule" id="PRU01023"/>
    </source>
</evidence>
<dbReference type="SUPFAM" id="SSF53335">
    <property type="entry name" value="S-adenosyl-L-methionine-dependent methyltransferases"/>
    <property type="match status" value="1"/>
</dbReference>
<dbReference type="Pfam" id="PF22458">
    <property type="entry name" value="RsmF-B_ferredox"/>
    <property type="match status" value="1"/>
</dbReference>
<gene>
    <name evidence="17" type="primary">rsmB</name>
    <name evidence="17" type="ORF">Lqui_0126</name>
</gene>
<evidence type="ECO:0000256" key="7">
    <source>
        <dbReference type="ARBA" id="ARBA00022603"/>
    </source>
</evidence>
<evidence type="ECO:0000256" key="8">
    <source>
        <dbReference type="ARBA" id="ARBA00022679"/>
    </source>
</evidence>
<keyword evidence="18" id="KW-1185">Reference proteome</keyword>
<evidence type="ECO:0000256" key="13">
    <source>
        <dbReference type="ARBA" id="ARBA00047283"/>
    </source>
</evidence>
<dbReference type="PROSITE" id="PS51686">
    <property type="entry name" value="SAM_MT_RSMB_NOP"/>
    <property type="match status" value="1"/>
</dbReference>
<proteinExistence type="inferred from homology"/>
<dbReference type="PANTHER" id="PTHR22807:SF61">
    <property type="entry name" value="NOL1_NOP2_SUN FAMILY PROTEIN _ ANTITERMINATION NUSB DOMAIN-CONTAINING PROTEIN"/>
    <property type="match status" value="1"/>
</dbReference>
<evidence type="ECO:0000256" key="15">
    <source>
        <dbReference type="SAM" id="Coils"/>
    </source>
</evidence>
<keyword evidence="10 14" id="KW-0694">RNA-binding</keyword>
<evidence type="ECO:0000256" key="12">
    <source>
        <dbReference type="ARBA" id="ARBA00031088"/>
    </source>
</evidence>
<evidence type="ECO:0000256" key="1">
    <source>
        <dbReference type="ARBA" id="ARBA00002724"/>
    </source>
</evidence>
<organism evidence="17 18">
    <name type="scientific">Legionella quinlivanii</name>
    <dbReference type="NCBI Taxonomy" id="45073"/>
    <lineage>
        <taxon>Bacteria</taxon>
        <taxon>Pseudomonadati</taxon>
        <taxon>Pseudomonadota</taxon>
        <taxon>Gammaproteobacteria</taxon>
        <taxon>Legionellales</taxon>
        <taxon>Legionellaceae</taxon>
        <taxon>Legionella</taxon>
    </lineage>
</organism>